<protein>
    <submittedName>
        <fullName evidence="2">Uncharacterized protein</fullName>
    </submittedName>
</protein>
<dbReference type="Proteomes" id="UP001162131">
    <property type="component" value="Unassembled WGS sequence"/>
</dbReference>
<dbReference type="EMBL" id="CAJZBQ010000044">
    <property type="protein sequence ID" value="CAG9327630.1"/>
    <property type="molecule type" value="Genomic_DNA"/>
</dbReference>
<comment type="caution">
    <text evidence="2">The sequence shown here is derived from an EMBL/GenBank/DDBJ whole genome shotgun (WGS) entry which is preliminary data.</text>
</comment>
<keyword evidence="3" id="KW-1185">Reference proteome</keyword>
<sequence>MEDHASVKNFIYSKISMEFVRKRVISEEIAKRWNTFQRPERGIARRIHNSFKAYDSAPIIIFGIPLTFLFTSGAIFYRMNSISAIANLAISAALFIGLMDAAKVYYAFSYYGKEIELIQEKYDVKVRIPYSN</sequence>
<evidence type="ECO:0000313" key="3">
    <source>
        <dbReference type="Proteomes" id="UP001162131"/>
    </source>
</evidence>
<gene>
    <name evidence="2" type="ORF">BSTOLATCC_MIC44260</name>
</gene>
<proteinExistence type="predicted"/>
<keyword evidence="1" id="KW-0472">Membrane</keyword>
<accession>A0AAU9JRP5</accession>
<keyword evidence="1" id="KW-1133">Transmembrane helix</keyword>
<feature type="transmembrane region" description="Helical" evidence="1">
    <location>
        <begin position="59"/>
        <end position="77"/>
    </location>
</feature>
<reference evidence="2" key="1">
    <citation type="submission" date="2021-09" db="EMBL/GenBank/DDBJ databases">
        <authorList>
            <consortium name="AG Swart"/>
            <person name="Singh M."/>
            <person name="Singh A."/>
            <person name="Seah K."/>
            <person name="Emmerich C."/>
        </authorList>
    </citation>
    <scope>NUCLEOTIDE SEQUENCE</scope>
    <source>
        <strain evidence="2">ATCC30299</strain>
    </source>
</reference>
<feature type="transmembrane region" description="Helical" evidence="1">
    <location>
        <begin position="84"/>
        <end position="108"/>
    </location>
</feature>
<evidence type="ECO:0000256" key="1">
    <source>
        <dbReference type="SAM" id="Phobius"/>
    </source>
</evidence>
<organism evidence="2 3">
    <name type="scientific">Blepharisma stoltei</name>
    <dbReference type="NCBI Taxonomy" id="1481888"/>
    <lineage>
        <taxon>Eukaryota</taxon>
        <taxon>Sar</taxon>
        <taxon>Alveolata</taxon>
        <taxon>Ciliophora</taxon>
        <taxon>Postciliodesmatophora</taxon>
        <taxon>Heterotrichea</taxon>
        <taxon>Heterotrichida</taxon>
        <taxon>Blepharismidae</taxon>
        <taxon>Blepharisma</taxon>
    </lineage>
</organism>
<dbReference type="AlphaFoldDB" id="A0AAU9JRP5"/>
<name>A0AAU9JRP5_9CILI</name>
<evidence type="ECO:0000313" key="2">
    <source>
        <dbReference type="EMBL" id="CAG9327630.1"/>
    </source>
</evidence>
<keyword evidence="1" id="KW-0812">Transmembrane</keyword>